<evidence type="ECO:0000256" key="1">
    <source>
        <dbReference type="ARBA" id="ARBA00023015"/>
    </source>
</evidence>
<evidence type="ECO:0000256" key="3">
    <source>
        <dbReference type="ARBA" id="ARBA00023163"/>
    </source>
</evidence>
<dbReference type="RefSeq" id="WP_094690406.1">
    <property type="nucleotide sequence ID" value="NZ_MWWQ01000001.1"/>
</dbReference>
<evidence type="ECO:0000259" key="4">
    <source>
        <dbReference type="PROSITE" id="PS51118"/>
    </source>
</evidence>
<dbReference type="InterPro" id="IPR002577">
    <property type="entry name" value="HTH_HxlR"/>
</dbReference>
<dbReference type="AlphaFoldDB" id="A0A261F4B2"/>
<keyword evidence="3" id="KW-0804">Transcription</keyword>
<protein>
    <submittedName>
        <fullName evidence="5">Transcriptional regulator</fullName>
    </submittedName>
</protein>
<dbReference type="PROSITE" id="PS51118">
    <property type="entry name" value="HTH_HXLR"/>
    <property type="match status" value="1"/>
</dbReference>
<dbReference type="GO" id="GO:0003677">
    <property type="term" value="F:DNA binding"/>
    <property type="evidence" value="ECO:0007669"/>
    <property type="project" value="UniProtKB-KW"/>
</dbReference>
<proteinExistence type="predicted"/>
<dbReference type="PANTHER" id="PTHR33204">
    <property type="entry name" value="TRANSCRIPTIONAL REGULATOR, MARR FAMILY"/>
    <property type="match status" value="1"/>
</dbReference>
<gene>
    <name evidence="5" type="ORF">PSSU_0047</name>
</gene>
<keyword evidence="2" id="KW-0238">DNA-binding</keyword>
<dbReference type="InterPro" id="IPR036388">
    <property type="entry name" value="WH-like_DNA-bd_sf"/>
</dbReference>
<organism evidence="5 6">
    <name type="scientific">Pseudoscardovia suis</name>
    <dbReference type="NCBI Taxonomy" id="987063"/>
    <lineage>
        <taxon>Bacteria</taxon>
        <taxon>Bacillati</taxon>
        <taxon>Actinomycetota</taxon>
        <taxon>Actinomycetes</taxon>
        <taxon>Bifidobacteriales</taxon>
        <taxon>Bifidobacteriaceae</taxon>
        <taxon>Pseudoscardovia</taxon>
    </lineage>
</organism>
<dbReference type="PANTHER" id="PTHR33204:SF37">
    <property type="entry name" value="HTH-TYPE TRANSCRIPTIONAL REGULATOR YODB"/>
    <property type="match status" value="1"/>
</dbReference>
<reference evidence="5 6" key="1">
    <citation type="journal article" date="2017" name="BMC Genomics">
        <title>Comparative genomic and phylogenomic analyses of the Bifidobacteriaceae family.</title>
        <authorList>
            <person name="Lugli G.A."/>
            <person name="Milani C."/>
            <person name="Turroni F."/>
            <person name="Duranti S."/>
            <person name="Mancabelli L."/>
            <person name="Mangifesta M."/>
            <person name="Ferrario C."/>
            <person name="Modesto M."/>
            <person name="Mattarelli P."/>
            <person name="Jiri K."/>
            <person name="van Sinderen D."/>
            <person name="Ventura M."/>
        </authorList>
    </citation>
    <scope>NUCLEOTIDE SEQUENCE [LARGE SCALE GENOMIC DNA]</scope>
    <source>
        <strain evidence="5 6">DSM 24744</strain>
    </source>
</reference>
<accession>A0A261F4B2</accession>
<comment type="caution">
    <text evidence="5">The sequence shown here is derived from an EMBL/GenBank/DDBJ whole genome shotgun (WGS) entry which is preliminary data.</text>
</comment>
<dbReference type="Gene3D" id="1.10.10.10">
    <property type="entry name" value="Winged helix-like DNA-binding domain superfamily/Winged helix DNA-binding domain"/>
    <property type="match status" value="1"/>
</dbReference>
<keyword evidence="1" id="KW-0805">Transcription regulation</keyword>
<evidence type="ECO:0000313" key="6">
    <source>
        <dbReference type="Proteomes" id="UP000216454"/>
    </source>
</evidence>
<feature type="domain" description="HTH hxlR-type" evidence="4">
    <location>
        <begin position="23"/>
        <end position="116"/>
    </location>
</feature>
<dbReference type="Pfam" id="PF01638">
    <property type="entry name" value="HxlR"/>
    <property type="match status" value="1"/>
</dbReference>
<evidence type="ECO:0000256" key="2">
    <source>
        <dbReference type="ARBA" id="ARBA00023125"/>
    </source>
</evidence>
<dbReference type="Proteomes" id="UP000216454">
    <property type="component" value="Unassembled WGS sequence"/>
</dbReference>
<name>A0A261F4B2_9BIFI</name>
<sequence length="121" mass="13501">MPETQTTEDYANPHHFDVFSAQCLSRKLLNDVTKRWSILVLVALLDGNMHFGQFSDRIGGISDRMLSMTLRALVDDGLMLHDEKSGEYSLTAPGKKVASESRRLLDSLYVALDSLMAARQA</sequence>
<dbReference type="InterPro" id="IPR036390">
    <property type="entry name" value="WH_DNA-bd_sf"/>
</dbReference>
<evidence type="ECO:0000313" key="5">
    <source>
        <dbReference type="EMBL" id="OZG53944.1"/>
    </source>
</evidence>
<dbReference type="OrthoDB" id="370168at2"/>
<dbReference type="SUPFAM" id="SSF46785">
    <property type="entry name" value="Winged helix' DNA-binding domain"/>
    <property type="match status" value="1"/>
</dbReference>
<keyword evidence="6" id="KW-1185">Reference proteome</keyword>
<dbReference type="EMBL" id="MWWQ01000001">
    <property type="protein sequence ID" value="OZG53944.1"/>
    <property type="molecule type" value="Genomic_DNA"/>
</dbReference>